<evidence type="ECO:0000256" key="3">
    <source>
        <dbReference type="ARBA" id="ARBA00022741"/>
    </source>
</evidence>
<dbReference type="PROSITE" id="PS50893">
    <property type="entry name" value="ABC_TRANSPORTER_2"/>
    <property type="match status" value="1"/>
</dbReference>
<dbReference type="RefSeq" id="WP_013884907.1">
    <property type="nucleotide sequence ID" value="NC_015671.1"/>
</dbReference>
<reference evidence="7" key="1">
    <citation type="submission" date="2011-04" db="EMBL/GenBank/DDBJ databases">
        <title>Complete sequence of Cellvibrio gilvus ATCC 13127.</title>
        <authorList>
            <person name="Lucas S."/>
            <person name="Han J."/>
            <person name="Lapidus A."/>
            <person name="Cheng J.-F."/>
            <person name="Goodwin L."/>
            <person name="Pitluck S."/>
            <person name="Peters L."/>
            <person name="Munk A."/>
            <person name="Detter J.C."/>
            <person name="Han C."/>
            <person name="Tapia R."/>
            <person name="Land M."/>
            <person name="Hauser L."/>
            <person name="Kyrpides N."/>
            <person name="Ivanova N."/>
            <person name="Ovchinnikova G."/>
            <person name="Pagani I."/>
            <person name="Mead D."/>
            <person name="Brumm P."/>
            <person name="Woyke T."/>
        </authorList>
    </citation>
    <scope>NUCLEOTIDE SEQUENCE [LARGE SCALE GENOMIC DNA]</scope>
    <source>
        <strain evidence="7">ATCC 13127 / NRRL B-14078</strain>
    </source>
</reference>
<dbReference type="EMBL" id="CP002665">
    <property type="protein sequence ID" value="AEI13390.1"/>
    <property type="molecule type" value="Genomic_DNA"/>
</dbReference>
<dbReference type="eggNOG" id="COG1136">
    <property type="taxonomic scope" value="Bacteria"/>
</dbReference>
<dbReference type="SMART" id="SM00382">
    <property type="entry name" value="AAA"/>
    <property type="match status" value="1"/>
</dbReference>
<evidence type="ECO:0000256" key="1">
    <source>
        <dbReference type="ARBA" id="ARBA00005417"/>
    </source>
</evidence>
<dbReference type="CDD" id="cd03255">
    <property type="entry name" value="ABC_MJ0796_LolCDE_FtsE"/>
    <property type="match status" value="1"/>
</dbReference>
<organism evidence="6 7">
    <name type="scientific">Cellulomonas gilvus (strain ATCC 13127 / NRRL B-14078)</name>
    <name type="common">Cellvibrio gilvus</name>
    <dbReference type="NCBI Taxonomy" id="593907"/>
    <lineage>
        <taxon>Bacteria</taxon>
        <taxon>Bacillati</taxon>
        <taxon>Actinomycetota</taxon>
        <taxon>Actinomycetes</taxon>
        <taxon>Micrococcales</taxon>
        <taxon>Cellulomonadaceae</taxon>
        <taxon>Cellulomonas</taxon>
    </lineage>
</organism>
<dbReference type="InterPro" id="IPR027417">
    <property type="entry name" value="P-loop_NTPase"/>
</dbReference>
<keyword evidence="3" id="KW-0547">Nucleotide-binding</keyword>
<name>F8A5V0_CELGA</name>
<dbReference type="SUPFAM" id="SSF52540">
    <property type="entry name" value="P-loop containing nucleoside triphosphate hydrolases"/>
    <property type="match status" value="1"/>
</dbReference>
<dbReference type="HOGENOM" id="CLU_000604_1_22_11"/>
<evidence type="ECO:0000313" key="7">
    <source>
        <dbReference type="Proteomes" id="UP000000485"/>
    </source>
</evidence>
<proteinExistence type="inferred from homology"/>
<dbReference type="OrthoDB" id="9802264at2"/>
<comment type="similarity">
    <text evidence="1">Belongs to the ABC transporter superfamily.</text>
</comment>
<dbReference type="STRING" id="593907.Celgi_2897"/>
<evidence type="ECO:0000313" key="6">
    <source>
        <dbReference type="EMBL" id="AEI13390.1"/>
    </source>
</evidence>
<evidence type="ECO:0000259" key="5">
    <source>
        <dbReference type="PROSITE" id="PS50893"/>
    </source>
</evidence>
<dbReference type="AlphaFoldDB" id="F8A5V0"/>
<dbReference type="InterPro" id="IPR015854">
    <property type="entry name" value="ABC_transpr_LolD-like"/>
</dbReference>
<feature type="domain" description="ABC transporter" evidence="5">
    <location>
        <begin position="2"/>
        <end position="219"/>
    </location>
</feature>
<accession>F8A5V0</accession>
<dbReference type="GO" id="GO:0005524">
    <property type="term" value="F:ATP binding"/>
    <property type="evidence" value="ECO:0007669"/>
    <property type="project" value="UniProtKB-KW"/>
</dbReference>
<dbReference type="InterPro" id="IPR017911">
    <property type="entry name" value="MacB-like_ATP-bd"/>
</dbReference>
<dbReference type="Pfam" id="PF00005">
    <property type="entry name" value="ABC_tran"/>
    <property type="match status" value="1"/>
</dbReference>
<dbReference type="InterPro" id="IPR003439">
    <property type="entry name" value="ABC_transporter-like_ATP-bd"/>
</dbReference>
<dbReference type="InterPro" id="IPR003593">
    <property type="entry name" value="AAA+_ATPase"/>
</dbReference>
<dbReference type="GO" id="GO:0022857">
    <property type="term" value="F:transmembrane transporter activity"/>
    <property type="evidence" value="ECO:0007669"/>
    <property type="project" value="TreeGrafter"/>
</dbReference>
<sequence length="219" mass="22095">MIDAVAVAVSVGGVQALEATDLSAAPGEAVAVVGPSGSGKSTLLRALTGVQVPSSGSVTIAGVVVTALPTGARATFRREHLGVVFQDPELLEELSVVENVALPLVLAGLARRAAVARAQEQLRSMGLGDKAEASPGTLSRGEAMRAAVARALVSRPDAVIADEPTASLDRTNALAVARLLTANARAAGVATVLATHDPDVVALCDRVVDLRADAHVAHV</sequence>
<gene>
    <name evidence="6" type="ordered locus">Celgi_2897</name>
</gene>
<dbReference type="GO" id="GO:0016887">
    <property type="term" value="F:ATP hydrolysis activity"/>
    <property type="evidence" value="ECO:0007669"/>
    <property type="project" value="InterPro"/>
</dbReference>
<keyword evidence="4" id="KW-0067">ATP-binding</keyword>
<dbReference type="GO" id="GO:0005886">
    <property type="term" value="C:plasma membrane"/>
    <property type="evidence" value="ECO:0007669"/>
    <property type="project" value="TreeGrafter"/>
</dbReference>
<dbReference type="Gene3D" id="3.40.50.300">
    <property type="entry name" value="P-loop containing nucleotide triphosphate hydrolases"/>
    <property type="match status" value="1"/>
</dbReference>
<evidence type="ECO:0000256" key="4">
    <source>
        <dbReference type="ARBA" id="ARBA00022840"/>
    </source>
</evidence>
<evidence type="ECO:0000256" key="2">
    <source>
        <dbReference type="ARBA" id="ARBA00022448"/>
    </source>
</evidence>
<keyword evidence="2" id="KW-0813">Transport</keyword>
<dbReference type="PANTHER" id="PTHR24220:SF689">
    <property type="entry name" value="LIPOPROTEIN-RELEASING SYSTEM ATP-BINDING PROTEIN LOLD"/>
    <property type="match status" value="1"/>
</dbReference>
<dbReference type="Proteomes" id="UP000000485">
    <property type="component" value="Chromosome"/>
</dbReference>
<dbReference type="PANTHER" id="PTHR24220">
    <property type="entry name" value="IMPORT ATP-BINDING PROTEIN"/>
    <property type="match status" value="1"/>
</dbReference>
<protein>
    <submittedName>
        <fullName evidence="6">ABC transporter related protein</fullName>
    </submittedName>
</protein>
<dbReference type="KEGG" id="cga:Celgi_2897"/>
<keyword evidence="7" id="KW-1185">Reference proteome</keyword>